<dbReference type="InterPro" id="IPR007148">
    <property type="entry name" value="SSU_processome_Utp12"/>
</dbReference>
<feature type="compositionally biased region" description="Acidic residues" evidence="4">
    <location>
        <begin position="341"/>
        <end position="387"/>
    </location>
</feature>
<comment type="caution">
    <text evidence="6">The sequence shown here is derived from an EMBL/GenBank/DDBJ whole genome shotgun (WGS) entry which is preliminary data.</text>
</comment>
<dbReference type="AlphaFoldDB" id="H0ESQ4"/>
<feature type="compositionally biased region" description="Basic and acidic residues" evidence="4">
    <location>
        <begin position="23"/>
        <end position="32"/>
    </location>
</feature>
<protein>
    <submittedName>
        <fullName evidence="6">Putative U3 small nucleolar RNA-associated protein 5</fullName>
    </submittedName>
</protein>
<evidence type="ECO:0000256" key="1">
    <source>
        <dbReference type="ARBA" id="ARBA00004123"/>
    </source>
</evidence>
<evidence type="ECO:0000256" key="3">
    <source>
        <dbReference type="ARBA" id="ARBA00038335"/>
    </source>
</evidence>
<evidence type="ECO:0000313" key="7">
    <source>
        <dbReference type="Proteomes" id="UP000005446"/>
    </source>
</evidence>
<reference evidence="6 7" key="1">
    <citation type="journal article" date="2012" name="Eukaryot. Cell">
        <title>Genome sequence of the fungus Glarea lozoyensis: the first genome sequence of a species from the Helotiaceae family.</title>
        <authorList>
            <person name="Youssar L."/>
            <person name="Gruening B.A."/>
            <person name="Erxleben A."/>
            <person name="Guenther S."/>
            <person name="Huettel W."/>
        </authorList>
    </citation>
    <scope>NUCLEOTIDE SEQUENCE [LARGE SCALE GENOMIC DNA]</scope>
    <source>
        <strain evidence="7">ATCC 74030 / MF5533</strain>
    </source>
</reference>
<dbReference type="Proteomes" id="UP000005446">
    <property type="component" value="Unassembled WGS sequence"/>
</dbReference>
<dbReference type="PANTHER" id="PTHR44267">
    <property type="entry name" value="WD REPEAT-CONTAINING PROTEIN 43"/>
    <property type="match status" value="1"/>
</dbReference>
<feature type="compositionally biased region" description="Acidic residues" evidence="4">
    <location>
        <begin position="59"/>
        <end position="79"/>
    </location>
</feature>
<dbReference type="InParanoid" id="H0ESQ4"/>
<evidence type="ECO:0000256" key="2">
    <source>
        <dbReference type="ARBA" id="ARBA00023242"/>
    </source>
</evidence>
<sequence length="399" mass="43731">MSTKRKLPQKIAQPKVNQSAKPAGKERLDDSRTVVSGGGNALKARTNGAQDVVEISSDSSDEEDEDEDEDEGDSADESSDEKAMKTIQGNDVVMNDADVPVPEEPEETAEPSFGELVRANALEPIDVAGAFEEPGVVAYSKNSQIQPPSGTSLGTVLTQSLRTNDTSLLETCLQTPDVQIVRATIQRLESPLAGILLQKLAERLHRRPGRSGELMVWVQWTLVTHGGYLATQSDLVKKLSELNKVIDERARGLQPLLSLKGKLDMLEAQIELRKSMQNQRTRMDEDENDEAVIYVEGQESEDDDSDVKSQKVLRNGGLKEFADDDSEISEDMPTTNGVIADSDDNESSDDDNLLDDEAEETDNDSGDEDEVDHEDYDSEAEESDDGDAAPPSKLQRVRK</sequence>
<keyword evidence="2" id="KW-0539">Nucleus</keyword>
<organism evidence="6 7">
    <name type="scientific">Glarea lozoyensis (strain ATCC 74030 / MF5533)</name>
    <dbReference type="NCBI Taxonomy" id="1104152"/>
    <lineage>
        <taxon>Eukaryota</taxon>
        <taxon>Fungi</taxon>
        <taxon>Dikarya</taxon>
        <taxon>Ascomycota</taxon>
        <taxon>Pezizomycotina</taxon>
        <taxon>Leotiomycetes</taxon>
        <taxon>Helotiales</taxon>
        <taxon>Helotiaceae</taxon>
        <taxon>Glarea</taxon>
    </lineage>
</organism>
<feature type="domain" description="Small-subunit processome Utp12" evidence="5">
    <location>
        <begin position="164"/>
        <end position="267"/>
    </location>
</feature>
<dbReference type="Pfam" id="PF04003">
    <property type="entry name" value="Utp12"/>
    <property type="match status" value="1"/>
</dbReference>
<accession>H0ESQ4</accession>
<feature type="region of interest" description="Disordered" evidence="4">
    <location>
        <begin position="1"/>
        <end position="111"/>
    </location>
</feature>
<gene>
    <name evidence="6" type="ORF">M7I_5747</name>
</gene>
<proteinExistence type="inferred from homology"/>
<keyword evidence="7" id="KW-1185">Reference proteome</keyword>
<dbReference type="HOGENOM" id="CLU_038849_0_0_1"/>
<feature type="region of interest" description="Disordered" evidence="4">
    <location>
        <begin position="296"/>
        <end position="399"/>
    </location>
</feature>
<dbReference type="GO" id="GO:0005730">
    <property type="term" value="C:nucleolus"/>
    <property type="evidence" value="ECO:0007669"/>
    <property type="project" value="TreeGrafter"/>
</dbReference>
<dbReference type="InterPro" id="IPR052414">
    <property type="entry name" value="U3_snoRNA-assoc_WDR"/>
</dbReference>
<comment type="similarity">
    <text evidence="3">Belongs to the UTP5 family.</text>
</comment>
<evidence type="ECO:0000313" key="6">
    <source>
        <dbReference type="EMBL" id="EHK98446.1"/>
    </source>
</evidence>
<comment type="subcellular location">
    <subcellularLocation>
        <location evidence="1">Nucleus</location>
    </subcellularLocation>
</comment>
<dbReference type="PANTHER" id="PTHR44267:SF1">
    <property type="entry name" value="WD REPEAT-CONTAINING PROTEIN 43"/>
    <property type="match status" value="1"/>
</dbReference>
<name>H0ESQ4_GLAL7</name>
<dbReference type="EMBL" id="AGUE01000150">
    <property type="protein sequence ID" value="EHK98446.1"/>
    <property type="molecule type" value="Genomic_DNA"/>
</dbReference>
<evidence type="ECO:0000259" key="5">
    <source>
        <dbReference type="Pfam" id="PF04003"/>
    </source>
</evidence>
<dbReference type="OrthoDB" id="30195at2759"/>
<evidence type="ECO:0000256" key="4">
    <source>
        <dbReference type="SAM" id="MobiDB-lite"/>
    </source>
</evidence>
<dbReference type="GO" id="GO:0000462">
    <property type="term" value="P:maturation of SSU-rRNA from tricistronic rRNA transcript (SSU-rRNA, 5.8S rRNA, LSU-rRNA)"/>
    <property type="evidence" value="ECO:0007669"/>
    <property type="project" value="TreeGrafter"/>
</dbReference>